<feature type="compositionally biased region" description="Basic and acidic residues" evidence="1">
    <location>
        <begin position="1"/>
        <end position="20"/>
    </location>
</feature>
<dbReference type="InterPro" id="IPR005379">
    <property type="entry name" value="FDM1-5/IDN2_XH"/>
</dbReference>
<keyword evidence="4" id="KW-1185">Reference proteome</keyword>
<dbReference type="GO" id="GO:0080188">
    <property type="term" value="P:gene silencing by siRNA-directed DNA methylation"/>
    <property type="evidence" value="ECO:0007669"/>
    <property type="project" value="InterPro"/>
</dbReference>
<evidence type="ECO:0000313" key="4">
    <source>
        <dbReference type="Proteomes" id="UP001370490"/>
    </source>
</evidence>
<evidence type="ECO:0000259" key="2">
    <source>
        <dbReference type="Pfam" id="PF03469"/>
    </source>
</evidence>
<accession>A0AAN8USA3</accession>
<dbReference type="PANTHER" id="PTHR21596">
    <property type="entry name" value="RIBONUCLEASE P SUBUNIT P38"/>
    <property type="match status" value="1"/>
</dbReference>
<gene>
    <name evidence="3" type="ORF">RJ641_020190</name>
</gene>
<dbReference type="InterPro" id="IPR045177">
    <property type="entry name" value="FDM1-5/IDN2"/>
</dbReference>
<sequence length="226" mass="26565">MEQRTEQALTELEKQKLDEKRKRKVSRGKYIMTNDVRNNSLEMASMEQKKADENFLRLVEEQKCFITMDIFFVVWGLADMLGARTDIGKKRMGETDQKPFVNTCKVRFPADESRLKASTLCSLWEENLKHPEWHPFRIVTVNGISEEKINDEDEKLKNLKEEWGIEIYEAVATALKMLNEYNPSGRYAVPELWNFKEKRKATLKEGISYVMKKLKSLKRKRCGDQC</sequence>
<comment type="caution">
    <text evidence="3">The sequence shown here is derived from an EMBL/GenBank/DDBJ whole genome shotgun (WGS) entry which is preliminary data.</text>
</comment>
<dbReference type="EMBL" id="JBAMMX010000025">
    <property type="protein sequence ID" value="KAK6915073.1"/>
    <property type="molecule type" value="Genomic_DNA"/>
</dbReference>
<evidence type="ECO:0000256" key="1">
    <source>
        <dbReference type="SAM" id="MobiDB-lite"/>
    </source>
</evidence>
<proteinExistence type="predicted"/>
<organism evidence="3 4">
    <name type="scientific">Dillenia turbinata</name>
    <dbReference type="NCBI Taxonomy" id="194707"/>
    <lineage>
        <taxon>Eukaryota</taxon>
        <taxon>Viridiplantae</taxon>
        <taxon>Streptophyta</taxon>
        <taxon>Embryophyta</taxon>
        <taxon>Tracheophyta</taxon>
        <taxon>Spermatophyta</taxon>
        <taxon>Magnoliopsida</taxon>
        <taxon>eudicotyledons</taxon>
        <taxon>Gunneridae</taxon>
        <taxon>Pentapetalae</taxon>
        <taxon>Dilleniales</taxon>
        <taxon>Dilleniaceae</taxon>
        <taxon>Dillenia</taxon>
    </lineage>
</organism>
<dbReference type="PANTHER" id="PTHR21596:SF3">
    <property type="entry name" value="FACTOR OF DNA METHYLATION 1-RELATED"/>
    <property type="match status" value="1"/>
</dbReference>
<feature type="domain" description="Factor of DNA methylation 1-5/IDN2" evidence="2">
    <location>
        <begin position="90"/>
        <end position="220"/>
    </location>
</feature>
<reference evidence="3 4" key="1">
    <citation type="submission" date="2023-12" db="EMBL/GenBank/DDBJ databases">
        <title>A high-quality genome assembly for Dillenia turbinata (Dilleniales).</title>
        <authorList>
            <person name="Chanderbali A."/>
        </authorList>
    </citation>
    <scope>NUCLEOTIDE SEQUENCE [LARGE SCALE GENOMIC DNA]</scope>
    <source>
        <strain evidence="3">LSX21</strain>
        <tissue evidence="3">Leaf</tissue>
    </source>
</reference>
<protein>
    <submittedName>
        <fullName evidence="3">Factor of DNA methylation 1-5/IDN2, domain XH</fullName>
    </submittedName>
</protein>
<feature type="region of interest" description="Disordered" evidence="1">
    <location>
        <begin position="1"/>
        <end position="22"/>
    </location>
</feature>
<dbReference type="Pfam" id="PF03469">
    <property type="entry name" value="XH"/>
    <property type="match status" value="1"/>
</dbReference>
<dbReference type="AlphaFoldDB" id="A0AAN8USA3"/>
<evidence type="ECO:0000313" key="3">
    <source>
        <dbReference type="EMBL" id="KAK6915073.1"/>
    </source>
</evidence>
<name>A0AAN8USA3_9MAGN</name>
<dbReference type="Proteomes" id="UP001370490">
    <property type="component" value="Unassembled WGS sequence"/>
</dbReference>